<dbReference type="EMBL" id="CP060025">
    <property type="protein sequence ID" value="QNG76108.1"/>
    <property type="molecule type" value="Genomic_DNA"/>
</dbReference>
<keyword evidence="2" id="KW-0812">Transmembrane</keyword>
<reference evidence="3 4" key="1">
    <citation type="submission" date="2020-08" db="EMBL/GenBank/DDBJ databases">
        <title>Phenotypic and transcriptomic analysis of seven clinical Stenotrophomonas maltophilia isolates identify a small set of shared and commonly regulated genes involved in biofilm lifestyle.</title>
        <authorList>
            <person name="Alio I."/>
            <person name="Gudzuhn M."/>
            <person name="Streit W."/>
        </authorList>
    </citation>
    <scope>NUCLEOTIDE SEQUENCE [LARGE SCALE GENOMIC DNA]</scope>
    <source>
        <strain evidence="3 4">UHH_SKK55</strain>
    </source>
</reference>
<feature type="region of interest" description="Disordered" evidence="1">
    <location>
        <begin position="1"/>
        <end position="35"/>
    </location>
</feature>
<proteinExistence type="predicted"/>
<organism evidence="3 4">
    <name type="scientific">Stenotrophomonas maltophilia</name>
    <name type="common">Pseudomonas maltophilia</name>
    <name type="synonym">Xanthomonas maltophilia</name>
    <dbReference type="NCBI Taxonomy" id="40324"/>
    <lineage>
        <taxon>Bacteria</taxon>
        <taxon>Pseudomonadati</taxon>
        <taxon>Pseudomonadota</taxon>
        <taxon>Gammaproteobacteria</taxon>
        <taxon>Lysobacterales</taxon>
        <taxon>Lysobacteraceae</taxon>
        <taxon>Stenotrophomonas</taxon>
        <taxon>Stenotrophomonas maltophilia group</taxon>
    </lineage>
</organism>
<keyword evidence="2" id="KW-1133">Transmembrane helix</keyword>
<keyword evidence="2" id="KW-0472">Membrane</keyword>
<name>A0AAX1I926_STEMA</name>
<dbReference type="AlphaFoldDB" id="A0AAX1I926"/>
<evidence type="ECO:0000256" key="2">
    <source>
        <dbReference type="SAM" id="Phobius"/>
    </source>
</evidence>
<accession>A0AAX1I926</accession>
<feature type="transmembrane region" description="Helical" evidence="2">
    <location>
        <begin position="69"/>
        <end position="90"/>
    </location>
</feature>
<dbReference type="Proteomes" id="UP000515598">
    <property type="component" value="Chromosome"/>
</dbReference>
<feature type="transmembrane region" description="Helical" evidence="2">
    <location>
        <begin position="102"/>
        <end position="122"/>
    </location>
</feature>
<dbReference type="RefSeq" id="WP_005409649.1">
    <property type="nucleotide sequence ID" value="NZ_CP040431.1"/>
</dbReference>
<gene>
    <name evidence="3" type="ORF">GPNADHDJ_00274</name>
</gene>
<evidence type="ECO:0000313" key="3">
    <source>
        <dbReference type="EMBL" id="QNG76108.1"/>
    </source>
</evidence>
<evidence type="ECO:0000256" key="1">
    <source>
        <dbReference type="SAM" id="MobiDB-lite"/>
    </source>
</evidence>
<sequence length="226" mass="25144">MVKKGGGRGLPSRLSFDFRPTPEAEPEEDVAPPEADPTKIRYQMDPAKPALWLRLLVGSRPFPVQSWRGYVLIGTAALNMVLIGLVWFWLYTSWSRGHAVTTATLAQLGLVMLVTAGLWWLLRPVILLPTQRVTIAEPSFLALSELYGQLRTMPAPGRKLKSREFSVVRHWGTCPICSAEVDLDYGRAAFPDRLVGRCHDAPLEHVFSFDPVRLVGRSLLNAQDAG</sequence>
<evidence type="ECO:0000313" key="4">
    <source>
        <dbReference type="Proteomes" id="UP000515598"/>
    </source>
</evidence>
<protein>
    <submittedName>
        <fullName evidence="3">Uncharacterized protein</fullName>
    </submittedName>
</protein>